<gene>
    <name evidence="7" type="ORF">CTEN210_17611</name>
</gene>
<dbReference type="Pfam" id="PF04061">
    <property type="entry name" value="ORMDL"/>
    <property type="match status" value="1"/>
</dbReference>
<keyword evidence="2 6" id="KW-0812">Transmembrane</keyword>
<feature type="transmembrane region" description="Helical" evidence="6">
    <location>
        <begin position="113"/>
        <end position="132"/>
    </location>
</feature>
<comment type="caution">
    <text evidence="7">The sequence shown here is derived from an EMBL/GenBank/DDBJ whole genome shotgun (WGS) entry which is preliminary data.</text>
</comment>
<reference evidence="7 8" key="1">
    <citation type="journal article" date="2021" name="Sci. Rep.">
        <title>The genome of the diatom Chaetoceros tenuissimus carries an ancient integrated fragment of an extant virus.</title>
        <authorList>
            <person name="Hongo Y."/>
            <person name="Kimura K."/>
            <person name="Takaki Y."/>
            <person name="Yoshida Y."/>
            <person name="Baba S."/>
            <person name="Kobayashi G."/>
            <person name="Nagasaki K."/>
            <person name="Hano T."/>
            <person name="Tomaru Y."/>
        </authorList>
    </citation>
    <scope>NUCLEOTIDE SEQUENCE [LARGE SCALE GENOMIC DNA]</scope>
    <source>
        <strain evidence="7 8">NIES-3715</strain>
    </source>
</reference>
<keyword evidence="4 6" id="KW-0472">Membrane</keyword>
<organism evidence="7 8">
    <name type="scientific">Chaetoceros tenuissimus</name>
    <dbReference type="NCBI Taxonomy" id="426638"/>
    <lineage>
        <taxon>Eukaryota</taxon>
        <taxon>Sar</taxon>
        <taxon>Stramenopiles</taxon>
        <taxon>Ochrophyta</taxon>
        <taxon>Bacillariophyta</taxon>
        <taxon>Coscinodiscophyceae</taxon>
        <taxon>Chaetocerotophycidae</taxon>
        <taxon>Chaetocerotales</taxon>
        <taxon>Chaetocerotaceae</taxon>
        <taxon>Chaetoceros</taxon>
    </lineage>
</organism>
<comment type="subcellular location">
    <subcellularLocation>
        <location evidence="1">Membrane</location>
        <topology evidence="1">Multi-pass membrane protein</topology>
    </subcellularLocation>
</comment>
<feature type="transmembrane region" description="Helical" evidence="6">
    <location>
        <begin position="86"/>
        <end position="107"/>
    </location>
</feature>
<evidence type="ECO:0000313" key="7">
    <source>
        <dbReference type="EMBL" id="GFH61135.1"/>
    </source>
</evidence>
<evidence type="ECO:0000256" key="3">
    <source>
        <dbReference type="ARBA" id="ARBA00022989"/>
    </source>
</evidence>
<evidence type="ECO:0000256" key="5">
    <source>
        <dbReference type="SAM" id="MobiDB-lite"/>
    </source>
</evidence>
<dbReference type="GO" id="GO:0005789">
    <property type="term" value="C:endoplasmic reticulum membrane"/>
    <property type="evidence" value="ECO:0007669"/>
    <property type="project" value="InterPro"/>
</dbReference>
<evidence type="ECO:0000256" key="2">
    <source>
        <dbReference type="ARBA" id="ARBA00022692"/>
    </source>
</evidence>
<feature type="transmembrane region" description="Helical" evidence="6">
    <location>
        <begin position="168"/>
        <end position="186"/>
    </location>
</feature>
<dbReference type="EMBL" id="BLLK01000071">
    <property type="protein sequence ID" value="GFH61135.1"/>
    <property type="molecule type" value="Genomic_DNA"/>
</dbReference>
<evidence type="ECO:0000256" key="4">
    <source>
        <dbReference type="ARBA" id="ARBA00023136"/>
    </source>
</evidence>
<keyword evidence="8" id="KW-1185">Reference proteome</keyword>
<evidence type="ECO:0000256" key="6">
    <source>
        <dbReference type="SAM" id="Phobius"/>
    </source>
</evidence>
<evidence type="ECO:0000313" key="8">
    <source>
        <dbReference type="Proteomes" id="UP001054902"/>
    </source>
</evidence>
<dbReference type="PANTHER" id="PTHR12665">
    <property type="entry name" value="ORMDL PROTEINS"/>
    <property type="match status" value="1"/>
</dbReference>
<feature type="region of interest" description="Disordered" evidence="5">
    <location>
        <begin position="1"/>
        <end position="30"/>
    </location>
</feature>
<dbReference type="AlphaFoldDB" id="A0AAD3DDS0"/>
<sequence>MNTPTQNRSRASTKDRSVSPPTRQRLKSKEIPRSYAGLYGTGGEIKHQTANSDLLPFELSRNLNTDWLLSSSDSPTKRRMRSGGLFWTYIFIIIFIQIAVMTLPLGIVTFENSFTVTNMIHGLVTMIFLHWIKGSPNFYEQGELNAMTLWEQLQSSPQIRYSNNTKKVLFIVPTVLCYFACHFCNYDRKLSYANLIVWAICIIAKMEGMNGVRIWGINRTIGIDDDLRKCE</sequence>
<keyword evidence="3 6" id="KW-1133">Transmembrane helix</keyword>
<evidence type="ECO:0000256" key="1">
    <source>
        <dbReference type="ARBA" id="ARBA00004141"/>
    </source>
</evidence>
<dbReference type="Proteomes" id="UP001054902">
    <property type="component" value="Unassembled WGS sequence"/>
</dbReference>
<feature type="transmembrane region" description="Helical" evidence="6">
    <location>
        <begin position="192"/>
        <end position="209"/>
    </location>
</feature>
<name>A0AAD3DDS0_9STRA</name>
<accession>A0AAD3DDS0</accession>
<dbReference type="InterPro" id="IPR007203">
    <property type="entry name" value="ORMDL"/>
</dbReference>
<feature type="compositionally biased region" description="Polar residues" evidence="5">
    <location>
        <begin position="1"/>
        <end position="10"/>
    </location>
</feature>
<proteinExistence type="predicted"/>
<protein>
    <submittedName>
        <fullName evidence="7">Uncharacterized protein</fullName>
    </submittedName>
</protein>